<evidence type="ECO:0008006" key="4">
    <source>
        <dbReference type="Google" id="ProtNLM"/>
    </source>
</evidence>
<gene>
    <name evidence="2" type="ordered locus">Ksed_26160</name>
</gene>
<proteinExistence type="predicted"/>
<dbReference type="Proteomes" id="UP000006666">
    <property type="component" value="Chromosome"/>
</dbReference>
<name>C7NGP6_KYTSD</name>
<feature type="compositionally biased region" description="Basic and acidic residues" evidence="1">
    <location>
        <begin position="63"/>
        <end position="73"/>
    </location>
</feature>
<dbReference type="EMBL" id="CP001686">
    <property type="protein sequence ID" value="ACV07568.1"/>
    <property type="molecule type" value="Genomic_DNA"/>
</dbReference>
<dbReference type="AlphaFoldDB" id="C7NGP6"/>
<evidence type="ECO:0000313" key="3">
    <source>
        <dbReference type="Proteomes" id="UP000006666"/>
    </source>
</evidence>
<evidence type="ECO:0000313" key="2">
    <source>
        <dbReference type="EMBL" id="ACV07568.1"/>
    </source>
</evidence>
<organism evidence="2 3">
    <name type="scientific">Kytococcus sedentarius (strain ATCC 14392 / DSM 20547 / JCM 11482 / CCUG 33030 / NBRC 15357 / NCTC 11040 / CCM 314 / 541)</name>
    <name type="common">Micrococcus sedentarius</name>
    <dbReference type="NCBI Taxonomy" id="478801"/>
    <lineage>
        <taxon>Bacteria</taxon>
        <taxon>Bacillati</taxon>
        <taxon>Actinomycetota</taxon>
        <taxon>Actinomycetes</taxon>
        <taxon>Micrococcales</taxon>
        <taxon>Kytococcaceae</taxon>
        <taxon>Kytococcus</taxon>
    </lineage>
</organism>
<accession>C7NGP6</accession>
<protein>
    <recommendedName>
        <fullName evidence="4">YtxH domain-containing protein</fullName>
    </recommendedName>
</protein>
<feature type="compositionally biased region" description="Polar residues" evidence="1">
    <location>
        <begin position="74"/>
        <end position="90"/>
    </location>
</feature>
<evidence type="ECO:0000256" key="1">
    <source>
        <dbReference type="SAM" id="MobiDB-lite"/>
    </source>
</evidence>
<feature type="compositionally biased region" description="Low complexity" evidence="1">
    <location>
        <begin position="91"/>
        <end position="102"/>
    </location>
</feature>
<dbReference type="HOGENOM" id="CLU_142819_4_0_11"/>
<dbReference type="RefSeq" id="WP_015780489.1">
    <property type="nucleotide sequence ID" value="NC_013169.1"/>
</dbReference>
<dbReference type="KEGG" id="kse:Ksed_26160"/>
<feature type="compositionally biased region" description="Polar residues" evidence="1">
    <location>
        <begin position="48"/>
        <end position="62"/>
    </location>
</feature>
<feature type="compositionally biased region" description="Polar residues" evidence="1">
    <location>
        <begin position="116"/>
        <end position="128"/>
    </location>
</feature>
<keyword evidence="3" id="KW-1185">Reference proteome</keyword>
<sequence>MKNKLLLLVGTGIGYVLGTRAGREKYDALVDQAQSLWGDPRVQDAVTTAKSSTGSAFSQAQDQVKDKVAEVKDSNSATEGNSSFSQTTNPTTTTGTATTGTTGTTGGATGGSTSGFQPTTNTSSFGDK</sequence>
<feature type="region of interest" description="Disordered" evidence="1">
    <location>
        <begin position="48"/>
        <end position="128"/>
    </location>
</feature>
<reference evidence="2 3" key="1">
    <citation type="journal article" date="2009" name="Stand. Genomic Sci.">
        <title>Complete genome sequence of Kytococcus sedentarius type strain (541).</title>
        <authorList>
            <person name="Sims D."/>
            <person name="Brettin T."/>
            <person name="Detter J.C."/>
            <person name="Han C."/>
            <person name="Lapidus A."/>
            <person name="Copeland A."/>
            <person name="Glavina Del Rio T."/>
            <person name="Nolan M."/>
            <person name="Chen F."/>
            <person name="Lucas S."/>
            <person name="Tice H."/>
            <person name="Cheng J.F."/>
            <person name="Bruce D."/>
            <person name="Goodwin L."/>
            <person name="Pitluck S."/>
            <person name="Ovchinnikova G."/>
            <person name="Pati A."/>
            <person name="Ivanova N."/>
            <person name="Mavrommatis K."/>
            <person name="Chen A."/>
            <person name="Palaniappan K."/>
            <person name="D'haeseleer P."/>
            <person name="Chain P."/>
            <person name="Bristow J."/>
            <person name="Eisen J.A."/>
            <person name="Markowitz V."/>
            <person name="Hugenholtz P."/>
            <person name="Schneider S."/>
            <person name="Goker M."/>
            <person name="Pukall R."/>
            <person name="Kyrpides N.C."/>
            <person name="Klenk H.P."/>
        </authorList>
    </citation>
    <scope>NUCLEOTIDE SEQUENCE [LARGE SCALE GENOMIC DNA]</scope>
    <source>
        <strain evidence="3">ATCC 14392 / DSM 20547 / JCM 11482 / CCUG 33030 / NBRC 15357 / NCTC 11040 / CCM 314 / 541</strain>
    </source>
</reference>
<feature type="compositionally biased region" description="Gly residues" evidence="1">
    <location>
        <begin position="103"/>
        <end position="113"/>
    </location>
</feature>
<dbReference type="STRING" id="478801.Ksed_26160"/>